<dbReference type="Gene3D" id="1.10.510.10">
    <property type="entry name" value="Transferase(Phosphotransferase) domain 1"/>
    <property type="match status" value="1"/>
</dbReference>
<evidence type="ECO:0000313" key="2">
    <source>
        <dbReference type="EMBL" id="MFB5192347.1"/>
    </source>
</evidence>
<keyword evidence="2" id="KW-0808">Transferase</keyword>
<dbReference type="Gene3D" id="3.30.200.20">
    <property type="entry name" value="Phosphorylase Kinase, domain 1"/>
    <property type="match status" value="1"/>
</dbReference>
<accession>A0ABV5AL05</accession>
<dbReference type="RefSeq" id="WP_275474069.1">
    <property type="nucleotide sequence ID" value="NZ_CP162940.1"/>
</dbReference>
<name>A0ABV5AL05_9BACL</name>
<dbReference type="GO" id="GO:0016740">
    <property type="term" value="F:transferase activity"/>
    <property type="evidence" value="ECO:0007669"/>
    <property type="project" value="UniProtKB-KW"/>
</dbReference>
<evidence type="ECO:0000313" key="3">
    <source>
        <dbReference type="Proteomes" id="UP001579974"/>
    </source>
</evidence>
<keyword evidence="3" id="KW-1185">Reference proteome</keyword>
<protein>
    <submittedName>
        <fullName evidence="2">Aminoglycoside phosphotransferase family protein</fullName>
        <ecNumber evidence="2">2.7.1.-</ecNumber>
    </submittedName>
</protein>
<gene>
    <name evidence="2" type="ORF">KKP3000_001546</name>
</gene>
<organism evidence="2 3">
    <name type="scientific">Alicyclobacillus fastidiosus</name>
    <dbReference type="NCBI Taxonomy" id="392011"/>
    <lineage>
        <taxon>Bacteria</taxon>
        <taxon>Bacillati</taxon>
        <taxon>Bacillota</taxon>
        <taxon>Bacilli</taxon>
        <taxon>Bacillales</taxon>
        <taxon>Alicyclobacillaceae</taxon>
        <taxon>Alicyclobacillus</taxon>
    </lineage>
</organism>
<dbReference type="Proteomes" id="UP001579974">
    <property type="component" value="Unassembled WGS sequence"/>
</dbReference>
<dbReference type="EC" id="2.7.1.-" evidence="2"/>
<dbReference type="SUPFAM" id="SSF56112">
    <property type="entry name" value="Protein kinase-like (PK-like)"/>
    <property type="match status" value="1"/>
</dbReference>
<sequence length="340" mass="39590">MKQGIPELENRICELVHQFYAFYVSAYEFVPIGDSAYSYMVENAKHERRYLKVFDTTTQKGSLGAKKLKQYVPLMLELSESNLFRDLPKPYYTISGDLQCSFERFTCVLFDYIDGETLADSYPFSDDVQTRLGEQLAKLHAVPLTHLCSQIVKESYRVDFGDGLHKNLKSLQFYKGDDRFILRLQSIVLPKAELINRFWDKFCEQQSIALQSTHAVVLCHGDLWGGNIMKRVNLKLVFLDWEGAVVAPIERDLFSYVDSEYTTLRLAYAEARQMNLSLNPDLVAFYAYRHQLRNLNQWLHNLLNENFDDDQKENDLEMIGFHCLDRWTSIETTVSQVYEG</sequence>
<proteinExistence type="predicted"/>
<evidence type="ECO:0000259" key="1">
    <source>
        <dbReference type="Pfam" id="PF01636"/>
    </source>
</evidence>
<comment type="caution">
    <text evidence="2">The sequence shown here is derived from an EMBL/GenBank/DDBJ whole genome shotgun (WGS) entry which is preliminary data.</text>
</comment>
<dbReference type="InterPro" id="IPR011009">
    <property type="entry name" value="Kinase-like_dom_sf"/>
</dbReference>
<reference evidence="2 3" key="1">
    <citation type="journal article" date="2024" name="Int. J. Mol. Sci.">
        <title>Exploration of Alicyclobacillus spp. Genome in Search of Antibiotic Resistance.</title>
        <authorList>
            <person name="Bucka-Kolendo J."/>
            <person name="Kiousi D.E."/>
            <person name="Dekowska A."/>
            <person name="Mikolajczuk-Szczyrba A."/>
            <person name="Karadedos D.M."/>
            <person name="Michael P."/>
            <person name="Galanis A."/>
            <person name="Sokolowska B."/>
        </authorList>
    </citation>
    <scope>NUCLEOTIDE SEQUENCE [LARGE SCALE GENOMIC DNA]</scope>
    <source>
        <strain evidence="2 3">KKP 3000</strain>
    </source>
</reference>
<dbReference type="Gene3D" id="1.20.58.840">
    <property type="match status" value="1"/>
</dbReference>
<feature type="domain" description="Aminoglycoside phosphotransferase" evidence="1">
    <location>
        <begin position="35"/>
        <end position="271"/>
    </location>
</feature>
<dbReference type="InterPro" id="IPR002575">
    <property type="entry name" value="Aminoglycoside_PTrfase"/>
</dbReference>
<dbReference type="Pfam" id="PF01636">
    <property type="entry name" value="APH"/>
    <property type="match status" value="1"/>
</dbReference>
<dbReference type="EMBL" id="JBDXSU010000020">
    <property type="protein sequence ID" value="MFB5192347.1"/>
    <property type="molecule type" value="Genomic_DNA"/>
</dbReference>